<feature type="compositionally biased region" description="Polar residues" evidence="1">
    <location>
        <begin position="38"/>
        <end position="51"/>
    </location>
</feature>
<feature type="region of interest" description="Disordered" evidence="1">
    <location>
        <begin position="240"/>
        <end position="295"/>
    </location>
</feature>
<dbReference type="AlphaFoldDB" id="A0AAJ0DBA5"/>
<evidence type="ECO:0000313" key="3">
    <source>
        <dbReference type="EMBL" id="KAK3046717.1"/>
    </source>
</evidence>
<dbReference type="EMBL" id="JAWDJX010000082">
    <property type="protein sequence ID" value="KAK3046717.1"/>
    <property type="molecule type" value="Genomic_DNA"/>
</dbReference>
<protein>
    <recommendedName>
        <fullName evidence="2">Formin GTPase-binding domain-containing protein</fullName>
    </recommendedName>
</protein>
<dbReference type="SMART" id="SM01140">
    <property type="entry name" value="Drf_GBD"/>
    <property type="match status" value="1"/>
</dbReference>
<feature type="compositionally biased region" description="Basic and acidic residues" evidence="1">
    <location>
        <begin position="249"/>
        <end position="266"/>
    </location>
</feature>
<dbReference type="InterPro" id="IPR010473">
    <property type="entry name" value="GTPase-bd"/>
</dbReference>
<feature type="compositionally biased region" description="Polar residues" evidence="1">
    <location>
        <begin position="458"/>
        <end position="469"/>
    </location>
</feature>
<dbReference type="Gene3D" id="1.25.10.10">
    <property type="entry name" value="Leucine-rich Repeat Variant"/>
    <property type="match status" value="1"/>
</dbReference>
<evidence type="ECO:0000259" key="2">
    <source>
        <dbReference type="SMART" id="SM01140"/>
    </source>
</evidence>
<evidence type="ECO:0000313" key="4">
    <source>
        <dbReference type="Proteomes" id="UP001271007"/>
    </source>
</evidence>
<feature type="region of interest" description="Disordered" evidence="1">
    <location>
        <begin position="1"/>
        <end position="159"/>
    </location>
</feature>
<gene>
    <name evidence="3" type="ORF">LTR09_011800</name>
</gene>
<dbReference type="InterPro" id="IPR016024">
    <property type="entry name" value="ARM-type_fold"/>
</dbReference>
<feature type="compositionally biased region" description="Low complexity" evidence="1">
    <location>
        <begin position="377"/>
        <end position="390"/>
    </location>
</feature>
<dbReference type="Pfam" id="PF06371">
    <property type="entry name" value="Drf_GBD"/>
    <property type="match status" value="1"/>
</dbReference>
<feature type="domain" description="Formin GTPase-binding" evidence="2">
    <location>
        <begin position="329"/>
        <end position="623"/>
    </location>
</feature>
<keyword evidence="4" id="KW-1185">Reference proteome</keyword>
<dbReference type="SUPFAM" id="SSF48371">
    <property type="entry name" value="ARM repeat"/>
    <property type="match status" value="1"/>
</dbReference>
<organism evidence="3 4">
    <name type="scientific">Extremus antarcticus</name>
    <dbReference type="NCBI Taxonomy" id="702011"/>
    <lineage>
        <taxon>Eukaryota</taxon>
        <taxon>Fungi</taxon>
        <taxon>Dikarya</taxon>
        <taxon>Ascomycota</taxon>
        <taxon>Pezizomycotina</taxon>
        <taxon>Dothideomycetes</taxon>
        <taxon>Dothideomycetidae</taxon>
        <taxon>Mycosphaerellales</taxon>
        <taxon>Extremaceae</taxon>
        <taxon>Extremus</taxon>
    </lineage>
</organism>
<feature type="region of interest" description="Disordered" evidence="1">
    <location>
        <begin position="195"/>
        <end position="221"/>
    </location>
</feature>
<comment type="caution">
    <text evidence="3">The sequence shown here is derived from an EMBL/GenBank/DDBJ whole genome shotgun (WGS) entry which is preliminary data.</text>
</comment>
<evidence type="ECO:0000256" key="1">
    <source>
        <dbReference type="SAM" id="MobiDB-lite"/>
    </source>
</evidence>
<feature type="region of interest" description="Disordered" evidence="1">
    <location>
        <begin position="375"/>
        <end position="479"/>
    </location>
</feature>
<dbReference type="GO" id="GO:0031267">
    <property type="term" value="F:small GTPase binding"/>
    <property type="evidence" value="ECO:0007669"/>
    <property type="project" value="InterPro"/>
</dbReference>
<dbReference type="GO" id="GO:0003779">
    <property type="term" value="F:actin binding"/>
    <property type="evidence" value="ECO:0007669"/>
    <property type="project" value="InterPro"/>
</dbReference>
<accession>A0AAJ0DBA5</accession>
<dbReference type="GO" id="GO:0030036">
    <property type="term" value="P:actin cytoskeleton organization"/>
    <property type="evidence" value="ECO:0007669"/>
    <property type="project" value="InterPro"/>
</dbReference>
<proteinExistence type="predicted"/>
<reference evidence="3" key="1">
    <citation type="submission" date="2023-04" db="EMBL/GenBank/DDBJ databases">
        <title>Black Yeasts Isolated from many extreme environments.</title>
        <authorList>
            <person name="Coleine C."/>
            <person name="Stajich J.E."/>
            <person name="Selbmann L."/>
        </authorList>
    </citation>
    <scope>NUCLEOTIDE SEQUENCE</scope>
    <source>
        <strain evidence="3">CCFEE 5312</strain>
    </source>
</reference>
<dbReference type="Proteomes" id="UP001271007">
    <property type="component" value="Unassembled WGS sequence"/>
</dbReference>
<name>A0AAJ0DBA5_9PEZI</name>
<dbReference type="InterPro" id="IPR011989">
    <property type="entry name" value="ARM-like"/>
</dbReference>
<sequence length="865" mass="94771">MDADIQRSPQRPGHRRNASSKSNILRSLVSPKTRNDESTNSSITNMRTQTVPILPPDHPHVAKGRVLGERQNNARSPPVSPSKSRQKSIVGSKTSNDLRPKQDMSQQASTATKKSKSSTNLSGMFARMNRSSKDLSVQTHKDKENTTPPSSSDGRAAPTPIWAQMASTGKSRPSSRDGANAYGNLSEEIARYTPKDYSPSKQRNFNGDFDTPELRPTLSSRPKSMYVMGTGLAEAVGRRISGESTRPAMESRRSEELSRRWSKDVARPVPIAKDTPDQRKVSNSSTEQAPAKDKLNIAKRTAGGRVMAAVAAFQGKGGNKEQDHATKAVAALDEKEVDKAFEAVLDSRNVPQAMRQKMRSLTLRVKADFIKQDLESAKSAGSSPPGTAGSFESMEAKSPVKNSHTTVVPTAEEDSGKATKRSRPRSRTFTFSKGDKRTNDSSPTKKQRSQSRNREPSTTRAETTPSTPRASMDKKRGSLPAVPSDYISYLRSHTDPVKVEVGRLHKLRILLRNETVAWVDSFLSLGGMTEIVSLLHKILEIEWREEHEDQLLHETLLCLKGLCTTERAMGELEKVADGLFPALIGMLFDEDKKGPAEYGTRTVVITVLFNHLAAAMSSAAVSLEQRARTILTYLGEPSKPEDVRPVDFVLDMRVPRPYKLWSREVSNVTREVFWIFLHHLNVVPLPRATTSSSTLSADADAEIAADRAKVLESTFTQRHFPGIRPPVPAAPYIGGVEWDATTYITAHLDLLNGLIASLPTASARNSLRAELKASGFEKVLGSTLRTCKEKFYGGVHDGLRAWVAAAVEDGWETGFVREGPSMEEQARGYSPKSPTKKKGEVADAPPKLDFGLGGGGNDLDDGWLG</sequence>
<feature type="compositionally biased region" description="Polar residues" evidence="1">
    <location>
        <begin position="70"/>
        <end position="95"/>
    </location>
</feature>
<feature type="region of interest" description="Disordered" evidence="1">
    <location>
        <begin position="816"/>
        <end position="865"/>
    </location>
</feature>